<evidence type="ECO:0000313" key="1">
    <source>
        <dbReference type="EMBL" id="KAJ8603445.1"/>
    </source>
</evidence>
<comment type="caution">
    <text evidence="1">The sequence shown here is derived from an EMBL/GenBank/DDBJ whole genome shotgun (WGS) entry which is preliminary data.</text>
</comment>
<reference evidence="1" key="1">
    <citation type="submission" date="2023-01" db="EMBL/GenBank/DDBJ databases">
        <title>Metagenome sequencing of chrysophaentin producing Chrysophaeum taylorii.</title>
        <authorList>
            <person name="Davison J."/>
            <person name="Bewley C."/>
        </authorList>
    </citation>
    <scope>NUCLEOTIDE SEQUENCE</scope>
    <source>
        <strain evidence="1">NIES-1699</strain>
    </source>
</reference>
<dbReference type="AlphaFoldDB" id="A0AAD7UFG5"/>
<keyword evidence="2" id="KW-1185">Reference proteome</keyword>
<name>A0AAD7UFG5_9STRA</name>
<dbReference type="EMBL" id="JAQMWT010000351">
    <property type="protein sequence ID" value="KAJ8603445.1"/>
    <property type="molecule type" value="Genomic_DNA"/>
</dbReference>
<accession>A0AAD7UFG5</accession>
<evidence type="ECO:0000313" key="2">
    <source>
        <dbReference type="Proteomes" id="UP001230188"/>
    </source>
</evidence>
<sequence length="235" mass="26318">MDIVCKAKDCEFLRVFQVPRGCDGPADTCTAAVPHTCISGDFKPMATQAKSNYSAWHLENILKDAVLASIDGQQCGNHEKKTEIDVTNKDRIFVFKDLTENQGFRVKILLSTQQELKARFINRCKKDFAKAENQASNFDEKQADFRRSSSLTPSLWSLRTEVDAAHTMLDDTLFSRVTADANDRIVTLGMALFSDTENATTATMFNKFCASVMPELKSRRTSPSPMLQRAASLRM</sequence>
<dbReference type="Proteomes" id="UP001230188">
    <property type="component" value="Unassembled WGS sequence"/>
</dbReference>
<organism evidence="1 2">
    <name type="scientific">Chrysophaeum taylorii</name>
    <dbReference type="NCBI Taxonomy" id="2483200"/>
    <lineage>
        <taxon>Eukaryota</taxon>
        <taxon>Sar</taxon>
        <taxon>Stramenopiles</taxon>
        <taxon>Ochrophyta</taxon>
        <taxon>Pelagophyceae</taxon>
        <taxon>Pelagomonadales</taxon>
        <taxon>Pelagomonadaceae</taxon>
        <taxon>Chrysophaeum</taxon>
    </lineage>
</organism>
<protein>
    <submittedName>
        <fullName evidence="1">Uncharacterized protein</fullName>
    </submittedName>
</protein>
<gene>
    <name evidence="1" type="ORF">CTAYLR_003984</name>
</gene>
<proteinExistence type="predicted"/>